<feature type="domain" description="K Homology" evidence="3">
    <location>
        <begin position="525"/>
        <end position="605"/>
    </location>
</feature>
<name>A0A1E3QVC7_9ASCO</name>
<feature type="domain" description="K Homology" evidence="3">
    <location>
        <begin position="370"/>
        <end position="443"/>
    </location>
</feature>
<reference evidence="5" key="1">
    <citation type="submission" date="2016-05" db="EMBL/GenBank/DDBJ databases">
        <title>Comparative genomics of biotechnologically important yeasts.</title>
        <authorList>
            <consortium name="DOE Joint Genome Institute"/>
            <person name="Riley R."/>
            <person name="Haridas S."/>
            <person name="Wolfe K.H."/>
            <person name="Lopes M.R."/>
            <person name="Hittinger C.T."/>
            <person name="Goker M."/>
            <person name="Salamov A."/>
            <person name="Wisecaver J."/>
            <person name="Long T.M."/>
            <person name="Aerts A.L."/>
            <person name="Barry K."/>
            <person name="Choi C."/>
            <person name="Clum A."/>
            <person name="Coughlan A.Y."/>
            <person name="Deshpande S."/>
            <person name="Douglass A.P."/>
            <person name="Hanson S.J."/>
            <person name="Klenk H.-P."/>
            <person name="Labutti K."/>
            <person name="Lapidus A."/>
            <person name="Lindquist E."/>
            <person name="Lipzen A."/>
            <person name="Meier-Kolthoff J.P."/>
            <person name="Ohm R.A."/>
            <person name="Otillar R.P."/>
            <person name="Pangilinan J."/>
            <person name="Peng Y."/>
            <person name="Rokas A."/>
            <person name="Rosa C.A."/>
            <person name="Scheuner C."/>
            <person name="Sibirny A.A."/>
            <person name="Slot J.C."/>
            <person name="Stielow J.B."/>
            <person name="Sun H."/>
            <person name="Kurtzman C.P."/>
            <person name="Blackwell M."/>
            <person name="Grigoriev I.V."/>
            <person name="Jeffries T.W."/>
        </authorList>
    </citation>
    <scope>NUCLEOTIDE SEQUENCE [LARGE SCALE GENOMIC DNA]</scope>
    <source>
        <strain evidence="5">NRRL Y-12698</strain>
    </source>
</reference>
<evidence type="ECO:0000256" key="1">
    <source>
        <dbReference type="ARBA" id="ARBA00022737"/>
    </source>
</evidence>
<evidence type="ECO:0000256" key="2">
    <source>
        <dbReference type="PROSITE-ProRule" id="PRU00117"/>
    </source>
</evidence>
<evidence type="ECO:0000313" key="4">
    <source>
        <dbReference type="EMBL" id="ODQ81615.1"/>
    </source>
</evidence>
<dbReference type="SUPFAM" id="SSF54791">
    <property type="entry name" value="Eukaryotic type KH-domain (KH-domain type I)"/>
    <property type="match status" value="4"/>
</dbReference>
<feature type="domain" description="K Homology" evidence="3">
    <location>
        <begin position="446"/>
        <end position="522"/>
    </location>
</feature>
<dbReference type="PANTHER" id="PTHR10288">
    <property type="entry name" value="KH DOMAIN CONTAINING RNA BINDING PROTEIN"/>
    <property type="match status" value="1"/>
</dbReference>
<dbReference type="AlphaFoldDB" id="A0A1E3QVC7"/>
<dbReference type="Pfam" id="PF00013">
    <property type="entry name" value="KH_1"/>
    <property type="match status" value="2"/>
</dbReference>
<feature type="domain" description="K Homology" evidence="3">
    <location>
        <begin position="56"/>
        <end position="121"/>
    </location>
</feature>
<evidence type="ECO:0000259" key="3">
    <source>
        <dbReference type="SMART" id="SM00322"/>
    </source>
</evidence>
<dbReference type="GeneID" id="30145792"/>
<dbReference type="RefSeq" id="XP_018986943.1">
    <property type="nucleotide sequence ID" value="XM_019127939.1"/>
</dbReference>
<dbReference type="EMBL" id="KV454427">
    <property type="protein sequence ID" value="ODQ81615.1"/>
    <property type="molecule type" value="Genomic_DNA"/>
</dbReference>
<dbReference type="Proteomes" id="UP000094336">
    <property type="component" value="Unassembled WGS sequence"/>
</dbReference>
<proteinExistence type="predicted"/>
<dbReference type="GO" id="GO:0003723">
    <property type="term" value="F:RNA binding"/>
    <property type="evidence" value="ECO:0007669"/>
    <property type="project" value="UniProtKB-UniRule"/>
</dbReference>
<dbReference type="InterPro" id="IPR004088">
    <property type="entry name" value="KH_dom_type_1"/>
</dbReference>
<sequence>MLCAFSHFTLRSLRGALPIVVHRGVTRISLSDPVTEATPDVILQNLLTPGTPDRPKPKIQTTTIRSSFVPVLRGINGVGLLKVQNTTGARIFVSNDGVVTIEGSSDEVVARASKLLDQSLVRLSFLQQSLVLDDGIFQAISRKYGNGKDFLGMVFGSKEARTNGIIHTLEPLPRGGTKVTVYGDTIAAINATTGLIQQRVQLLKQNVKSFIIPDLVPLLEFLDLQFNVAGLEQLGKLTTTTCVFKACHNLKGTPVRIILVYSTSSSAIQNALNRLGDTLSACMMSRVELSLPSAYAKNVFGEAGGSTESTRIKSPRGTLVLLESVHSSELPANETRLVNLYGPEKYTVERVARDLKARIERVVSFHDTTGKAFKEITIPSEYRASFFGSNGMALLDIRAETGTIIDTAVLASQEHNTDRVLRVYGMSDSQIDRALDLIGRRLSLLGANSRLLKVPTFLIPFLIGPKGRNIECIKAHTNTTIEVDYSTAEGPVSSKTTSGIMVTGDNKAKVNEAYASLLSQVSHLKETATVIQVPNNYMGLLVGKGGVFFEKVKKDTGAIILKHDSEPNSEPCTKAESQVCTNLLIMGMRKDDAQTAFNAISDRLEKLRKEVIPLRISVLLVNAFIKKRGPISHRASLLDDISRVSNTRISHLYDGRLANPKRYDSNRHTTTVNYLMVHANSNAAQALSLISAKLEKFRENMQSLLISEKVYLEIQETKFSRLDEIENATNTVVVLDRAMSRSQLACRKLIVLGENSERVQKAMSLLRHYYN</sequence>
<dbReference type="CDD" id="cd00105">
    <property type="entry name" value="KH-I"/>
    <property type="match status" value="2"/>
</dbReference>
<dbReference type="InterPro" id="IPR036612">
    <property type="entry name" value="KH_dom_type_1_sf"/>
</dbReference>
<keyword evidence="2" id="KW-0694">RNA-binding</keyword>
<dbReference type="Gene3D" id="3.30.1370.10">
    <property type="entry name" value="K Homology domain, type 1"/>
    <property type="match status" value="2"/>
</dbReference>
<keyword evidence="5" id="KW-1185">Reference proteome</keyword>
<dbReference type="InterPro" id="IPR004087">
    <property type="entry name" value="KH_dom"/>
</dbReference>
<evidence type="ECO:0000313" key="5">
    <source>
        <dbReference type="Proteomes" id="UP000094336"/>
    </source>
</evidence>
<keyword evidence="1" id="KW-0677">Repeat</keyword>
<organism evidence="4 5">
    <name type="scientific">Babjeviella inositovora NRRL Y-12698</name>
    <dbReference type="NCBI Taxonomy" id="984486"/>
    <lineage>
        <taxon>Eukaryota</taxon>
        <taxon>Fungi</taxon>
        <taxon>Dikarya</taxon>
        <taxon>Ascomycota</taxon>
        <taxon>Saccharomycotina</taxon>
        <taxon>Pichiomycetes</taxon>
        <taxon>Serinales incertae sedis</taxon>
        <taxon>Babjeviella</taxon>
    </lineage>
</organism>
<protein>
    <recommendedName>
        <fullName evidence="3">K Homology domain-containing protein</fullName>
    </recommendedName>
</protein>
<dbReference type="PROSITE" id="PS50084">
    <property type="entry name" value="KH_TYPE_1"/>
    <property type="match status" value="4"/>
</dbReference>
<accession>A0A1E3QVC7</accession>
<dbReference type="STRING" id="984486.A0A1E3QVC7"/>
<dbReference type="SMART" id="SM00322">
    <property type="entry name" value="KH"/>
    <property type="match status" value="4"/>
</dbReference>
<gene>
    <name evidence="4" type="ORF">BABINDRAFT_159884</name>
</gene>